<dbReference type="PRINTS" id="PR00081">
    <property type="entry name" value="GDHRDH"/>
</dbReference>
<evidence type="ECO:0000256" key="8">
    <source>
        <dbReference type="RuleBase" id="RU000363"/>
    </source>
</evidence>
<dbReference type="InterPro" id="IPR036291">
    <property type="entry name" value="NAD(P)-bd_dom_sf"/>
</dbReference>
<reference evidence="9 10" key="1">
    <citation type="submission" date="2019-10" db="EMBL/GenBank/DDBJ databases">
        <title>Complete genome sequence of Variovorax paradoxus 5C-2.</title>
        <authorList>
            <person name="Gogoleva N.E."/>
            <person name="Balkin A.S."/>
        </authorList>
    </citation>
    <scope>NUCLEOTIDE SEQUENCE [LARGE SCALE GENOMIC DNA]</scope>
    <source>
        <strain evidence="9 10">5C-2</strain>
    </source>
</reference>
<organism evidence="9 10">
    <name type="scientific">Variovorax paradoxus</name>
    <dbReference type="NCBI Taxonomy" id="34073"/>
    <lineage>
        <taxon>Bacteria</taxon>
        <taxon>Pseudomonadati</taxon>
        <taxon>Pseudomonadota</taxon>
        <taxon>Betaproteobacteria</taxon>
        <taxon>Burkholderiales</taxon>
        <taxon>Comamonadaceae</taxon>
        <taxon>Variovorax</taxon>
    </lineage>
</organism>
<evidence type="ECO:0000256" key="3">
    <source>
        <dbReference type="ARBA" id="ARBA00022832"/>
    </source>
</evidence>
<dbReference type="PRINTS" id="PR00080">
    <property type="entry name" value="SDRFAMILY"/>
</dbReference>
<dbReference type="GO" id="GO:0016491">
    <property type="term" value="F:oxidoreductase activity"/>
    <property type="evidence" value="ECO:0007669"/>
    <property type="project" value="UniProtKB-KW"/>
</dbReference>
<dbReference type="PANTHER" id="PTHR43086">
    <property type="entry name" value="VERY-LONG-CHAIN 3-OXOOACYL-COA REDUCTASE"/>
    <property type="match status" value="1"/>
</dbReference>
<protein>
    <submittedName>
        <fullName evidence="9">SDR family NAD(P)-dependent oxidoreductase</fullName>
    </submittedName>
</protein>
<evidence type="ECO:0000256" key="2">
    <source>
        <dbReference type="ARBA" id="ARBA00022516"/>
    </source>
</evidence>
<evidence type="ECO:0000256" key="7">
    <source>
        <dbReference type="ARBA" id="ARBA00023160"/>
    </source>
</evidence>
<dbReference type="EMBL" id="CP045644">
    <property type="protein sequence ID" value="QFZ81323.1"/>
    <property type="molecule type" value="Genomic_DNA"/>
</dbReference>
<gene>
    <name evidence="9" type="ORF">GFK26_00300</name>
</gene>
<evidence type="ECO:0000313" key="9">
    <source>
        <dbReference type="EMBL" id="QFZ81323.1"/>
    </source>
</evidence>
<dbReference type="InterPro" id="IPR020904">
    <property type="entry name" value="Sc_DH/Rdtase_CS"/>
</dbReference>
<proteinExistence type="inferred from homology"/>
<evidence type="ECO:0000256" key="5">
    <source>
        <dbReference type="ARBA" id="ARBA00023002"/>
    </source>
</evidence>
<keyword evidence="6" id="KW-0443">Lipid metabolism</keyword>
<dbReference type="PIRSF" id="PIRSF000126">
    <property type="entry name" value="11-beta-HSD1"/>
    <property type="match status" value="1"/>
</dbReference>
<dbReference type="InterPro" id="IPR002347">
    <property type="entry name" value="SDR_fam"/>
</dbReference>
<evidence type="ECO:0000256" key="4">
    <source>
        <dbReference type="ARBA" id="ARBA00022857"/>
    </source>
</evidence>
<keyword evidence="5" id="KW-0560">Oxidoreductase</keyword>
<keyword evidence="2" id="KW-0444">Lipid biosynthesis</keyword>
<dbReference type="Proteomes" id="UP000326780">
    <property type="component" value="Chromosome"/>
</dbReference>
<keyword evidence="4" id="KW-0521">NADP</keyword>
<dbReference type="PROSITE" id="PS00061">
    <property type="entry name" value="ADH_SHORT"/>
    <property type="match status" value="1"/>
</dbReference>
<dbReference type="AlphaFoldDB" id="A0A5Q0LVM8"/>
<evidence type="ECO:0000313" key="10">
    <source>
        <dbReference type="Proteomes" id="UP000326780"/>
    </source>
</evidence>
<comment type="similarity">
    <text evidence="8">Belongs to the short-chain dehydrogenases/reductases (SDR) family.</text>
</comment>
<dbReference type="Gene3D" id="3.40.50.720">
    <property type="entry name" value="NAD(P)-binding Rossmann-like Domain"/>
    <property type="match status" value="1"/>
</dbReference>
<dbReference type="Pfam" id="PF00106">
    <property type="entry name" value="adh_short"/>
    <property type="match status" value="1"/>
</dbReference>
<name>A0A5Q0LVM8_VARPD</name>
<evidence type="ECO:0000256" key="1">
    <source>
        <dbReference type="ARBA" id="ARBA00005194"/>
    </source>
</evidence>
<comment type="pathway">
    <text evidence="1">Lipid metabolism; fatty acid biosynthesis.</text>
</comment>
<accession>A0A5Q0LVM8</accession>
<dbReference type="SUPFAM" id="SSF51735">
    <property type="entry name" value="NAD(P)-binding Rossmann-fold domains"/>
    <property type="match status" value="1"/>
</dbReference>
<keyword evidence="7" id="KW-0275">Fatty acid biosynthesis</keyword>
<evidence type="ECO:0000256" key="6">
    <source>
        <dbReference type="ARBA" id="ARBA00023098"/>
    </source>
</evidence>
<sequence length="291" mass="29807">MMVIMLEATTAFPACPLSFLNGFEMSDQATPGTAVVTGASAGLGKIYADRLARRGHDLLLVARRAELLEEVAAGLRASYGVKVQTLAADLAAPDDLERVAQAVAADPSITLLVNNAGLSTLAPVAQTTAAQLQSMLDVNINALAHLSRAALTAFKSRDRGTLVNIGSVLGFHTLPISSIYSGTKAFVVAFTRGLQDEVAGTGVKVQLVLPAATATDIWELSGVPVSALAEGTVMAAEDCVDAALVGLDLGEAITLPSVNEAKLLSAFTDAGAALFGASQTGQPATRYLATA</sequence>
<keyword evidence="3" id="KW-0276">Fatty acid metabolism</keyword>
<dbReference type="PANTHER" id="PTHR43086:SF2">
    <property type="entry name" value="HYDROXYSTEROID DEHYDROGENASE-LIKE PROTEIN 1"/>
    <property type="match status" value="1"/>
</dbReference>
<dbReference type="GO" id="GO:0030497">
    <property type="term" value="P:fatty acid elongation"/>
    <property type="evidence" value="ECO:0007669"/>
    <property type="project" value="TreeGrafter"/>
</dbReference>